<dbReference type="EMBL" id="JAHRHJ020000007">
    <property type="protein sequence ID" value="KAH9309942.1"/>
    <property type="molecule type" value="Genomic_DNA"/>
</dbReference>
<evidence type="ECO:0000313" key="1">
    <source>
        <dbReference type="EMBL" id="KAH9309942.1"/>
    </source>
</evidence>
<accession>A0AA38FT05</accession>
<dbReference type="Proteomes" id="UP000824469">
    <property type="component" value="Unassembled WGS sequence"/>
</dbReference>
<reference evidence="1 2" key="1">
    <citation type="journal article" date="2021" name="Nat. Plants">
        <title>The Taxus genome provides insights into paclitaxel biosynthesis.</title>
        <authorList>
            <person name="Xiong X."/>
            <person name="Gou J."/>
            <person name="Liao Q."/>
            <person name="Li Y."/>
            <person name="Zhou Q."/>
            <person name="Bi G."/>
            <person name="Li C."/>
            <person name="Du R."/>
            <person name="Wang X."/>
            <person name="Sun T."/>
            <person name="Guo L."/>
            <person name="Liang H."/>
            <person name="Lu P."/>
            <person name="Wu Y."/>
            <person name="Zhang Z."/>
            <person name="Ro D.K."/>
            <person name="Shang Y."/>
            <person name="Huang S."/>
            <person name="Yan J."/>
        </authorList>
    </citation>
    <scope>NUCLEOTIDE SEQUENCE [LARGE SCALE GENOMIC DNA]</scope>
    <source>
        <strain evidence="1">Ta-2019</strain>
    </source>
</reference>
<feature type="non-terminal residue" evidence="1">
    <location>
        <position position="1"/>
    </location>
</feature>
<gene>
    <name evidence="1" type="ORF">KI387_037853</name>
</gene>
<dbReference type="AlphaFoldDB" id="A0AA38FT05"/>
<protein>
    <submittedName>
        <fullName evidence="1">Uncharacterized protein</fullName>
    </submittedName>
</protein>
<sequence>TELVIGGILCLLTESEQIEEHGCRFDWTWWGTRPERGFLLLDWLLRALMLEDGRRSLLLGYWKKNPLEEEKQEPTD</sequence>
<keyword evidence="2" id="KW-1185">Reference proteome</keyword>
<organism evidence="1 2">
    <name type="scientific">Taxus chinensis</name>
    <name type="common">Chinese yew</name>
    <name type="synonym">Taxus wallichiana var. chinensis</name>
    <dbReference type="NCBI Taxonomy" id="29808"/>
    <lineage>
        <taxon>Eukaryota</taxon>
        <taxon>Viridiplantae</taxon>
        <taxon>Streptophyta</taxon>
        <taxon>Embryophyta</taxon>
        <taxon>Tracheophyta</taxon>
        <taxon>Spermatophyta</taxon>
        <taxon>Pinopsida</taxon>
        <taxon>Pinidae</taxon>
        <taxon>Conifers II</taxon>
        <taxon>Cupressales</taxon>
        <taxon>Taxaceae</taxon>
        <taxon>Taxus</taxon>
    </lineage>
</organism>
<comment type="caution">
    <text evidence="1">The sequence shown here is derived from an EMBL/GenBank/DDBJ whole genome shotgun (WGS) entry which is preliminary data.</text>
</comment>
<name>A0AA38FT05_TAXCH</name>
<evidence type="ECO:0000313" key="2">
    <source>
        <dbReference type="Proteomes" id="UP000824469"/>
    </source>
</evidence>
<proteinExistence type="predicted"/>